<organism evidence="18 19">
    <name type="scientific">Dacryopinax primogenitus (strain DJM 731)</name>
    <name type="common">Brown rot fungus</name>
    <dbReference type="NCBI Taxonomy" id="1858805"/>
    <lineage>
        <taxon>Eukaryota</taxon>
        <taxon>Fungi</taxon>
        <taxon>Dikarya</taxon>
        <taxon>Basidiomycota</taxon>
        <taxon>Agaricomycotina</taxon>
        <taxon>Dacrymycetes</taxon>
        <taxon>Dacrymycetales</taxon>
        <taxon>Dacrymycetaceae</taxon>
        <taxon>Dacryopinax</taxon>
    </lineage>
</organism>
<keyword evidence="19" id="KW-1185">Reference proteome</keyword>
<feature type="active site" evidence="13">
    <location>
        <position position="316"/>
    </location>
</feature>
<dbReference type="FunFam" id="3.30.2010.10:FF:000002">
    <property type="entry name" value="CAAX prenyl protease"/>
    <property type="match status" value="1"/>
</dbReference>
<dbReference type="GO" id="GO:0005789">
    <property type="term" value="C:endoplasmic reticulum membrane"/>
    <property type="evidence" value="ECO:0007669"/>
    <property type="project" value="UniProtKB-SubCell"/>
</dbReference>
<dbReference type="Pfam" id="PF16491">
    <property type="entry name" value="Peptidase_M48_N"/>
    <property type="match status" value="1"/>
</dbReference>
<evidence type="ECO:0000256" key="15">
    <source>
        <dbReference type="RuleBase" id="RU366005"/>
    </source>
</evidence>
<keyword evidence="9 15" id="KW-0482">Metalloprotease</keyword>
<evidence type="ECO:0000256" key="8">
    <source>
        <dbReference type="ARBA" id="ARBA00022989"/>
    </source>
</evidence>
<dbReference type="RefSeq" id="XP_040625049.1">
    <property type="nucleotide sequence ID" value="XM_040770687.1"/>
</dbReference>
<keyword evidence="4 14" id="KW-0479">Metal-binding</keyword>
<dbReference type="STRING" id="1858805.M5FXE3"/>
<dbReference type="Pfam" id="PF01435">
    <property type="entry name" value="Peptidase_M48"/>
    <property type="match status" value="1"/>
</dbReference>
<dbReference type="Proteomes" id="UP000030653">
    <property type="component" value="Unassembled WGS sequence"/>
</dbReference>
<dbReference type="GO" id="GO:0046872">
    <property type="term" value="F:metal ion binding"/>
    <property type="evidence" value="ECO:0007669"/>
    <property type="project" value="UniProtKB-UniRule"/>
</dbReference>
<evidence type="ECO:0000256" key="6">
    <source>
        <dbReference type="ARBA" id="ARBA00022824"/>
    </source>
</evidence>
<dbReference type="InterPro" id="IPR032456">
    <property type="entry name" value="Peptidase_M48_N"/>
</dbReference>
<name>M5FXE3_DACPD</name>
<sequence>MDILRSFVSPILGVLHKMQLTIQLPILRVAHGPLNWRLISIGLTLASSLFETLILLRQLPNYSKPAPPSSLADHFPLETYTKSQAYGRSKALFTLTKTVWGMFEGTLILYSDFYAWAWSASAGVLAYFGYGGEREIAQSIIFAGILALLATIPSLPWDYYYTFVLEQHHGFNKTTHLTFWLDFVKSLAIGALLGVPFLAAFLGIIKHFGQDFVTYLMGFLLVFQLVMVVLFPLVIQPLFNKLTPLEEGSSLRKRIEGLAGRLKFPLKHLYQIDGSKRSSHSNAYFYGLPWSKHIVIFDTLITQSTEEEVEAVLAHELGHWSLSHPTKLLLLNQVHIFLLLSSFPPFLSSRTFLPSFNIPLYPTSAPILPTFLLFQLFLQPLEHAMQFAMHAVTRAYEYQADAFAVAMGGEMKQRLGDALVKLHVKNLSTLHVDWLYSAYHYSHPTLPERLRAMDKLEAKKSKEGKEL</sequence>
<evidence type="ECO:0000256" key="12">
    <source>
        <dbReference type="ARBA" id="ARBA00060927"/>
    </source>
</evidence>
<comment type="caution">
    <text evidence="15">Lacks conserved residue(s) required for the propagation of feature annotation.</text>
</comment>
<dbReference type="AlphaFoldDB" id="M5FXE3"/>
<gene>
    <name evidence="18" type="ORF">DACRYDRAFT_118896</name>
</gene>
<evidence type="ECO:0000256" key="5">
    <source>
        <dbReference type="ARBA" id="ARBA00022801"/>
    </source>
</evidence>
<dbReference type="InterPro" id="IPR001915">
    <property type="entry name" value="Peptidase_M48"/>
</dbReference>
<dbReference type="InterPro" id="IPR027057">
    <property type="entry name" value="CAXX_Prtase_1"/>
</dbReference>
<dbReference type="GO" id="GO:0071586">
    <property type="term" value="P:CAAX-box protein processing"/>
    <property type="evidence" value="ECO:0007669"/>
    <property type="project" value="UniProtKB-UniRule"/>
</dbReference>
<dbReference type="EC" id="3.4.24.84" evidence="15"/>
<evidence type="ECO:0000256" key="10">
    <source>
        <dbReference type="ARBA" id="ARBA00023136"/>
    </source>
</evidence>
<evidence type="ECO:0000256" key="4">
    <source>
        <dbReference type="ARBA" id="ARBA00022723"/>
    </source>
</evidence>
<evidence type="ECO:0000256" key="7">
    <source>
        <dbReference type="ARBA" id="ARBA00022833"/>
    </source>
</evidence>
<feature type="transmembrane region" description="Helical" evidence="15">
    <location>
        <begin position="107"/>
        <end position="128"/>
    </location>
</feature>
<evidence type="ECO:0000256" key="3">
    <source>
        <dbReference type="ARBA" id="ARBA00022692"/>
    </source>
</evidence>
<feature type="domain" description="Peptidase M48" evidence="16">
    <location>
        <begin position="250"/>
        <end position="456"/>
    </location>
</feature>
<evidence type="ECO:0000256" key="13">
    <source>
        <dbReference type="PIRSR" id="PIRSR627057-1"/>
    </source>
</evidence>
<feature type="domain" description="CAAX prenyl protease 1 N-terminal" evidence="17">
    <location>
        <begin position="58"/>
        <end position="241"/>
    </location>
</feature>
<evidence type="ECO:0000259" key="16">
    <source>
        <dbReference type="Pfam" id="PF01435"/>
    </source>
</evidence>
<proteinExistence type="inferred from homology"/>
<feature type="active site" description="Proton donor" evidence="13">
    <location>
        <position position="401"/>
    </location>
</feature>
<dbReference type="OMA" id="FVIEEKF"/>
<keyword evidence="5 15" id="KW-0378">Hydrolase</keyword>
<feature type="binding site" evidence="14">
    <location>
        <position position="315"/>
    </location>
    <ligand>
        <name>Zn(2+)</name>
        <dbReference type="ChEBI" id="CHEBI:29105"/>
        <note>catalytic</note>
    </ligand>
</feature>
<evidence type="ECO:0000256" key="14">
    <source>
        <dbReference type="PIRSR" id="PIRSR627057-2"/>
    </source>
</evidence>
<dbReference type="Gene3D" id="3.30.2010.10">
    <property type="entry name" value="Metalloproteases ('zincins'), catalytic domain"/>
    <property type="match status" value="1"/>
</dbReference>
<evidence type="ECO:0000313" key="18">
    <source>
        <dbReference type="EMBL" id="EJT98151.1"/>
    </source>
</evidence>
<dbReference type="GO" id="GO:0004222">
    <property type="term" value="F:metalloendopeptidase activity"/>
    <property type="evidence" value="ECO:0007669"/>
    <property type="project" value="UniProtKB-UniRule"/>
</dbReference>
<dbReference type="GeneID" id="63685749"/>
<keyword evidence="8 15" id="KW-1133">Transmembrane helix</keyword>
<evidence type="ECO:0000259" key="17">
    <source>
        <dbReference type="Pfam" id="PF16491"/>
    </source>
</evidence>
<protein>
    <recommendedName>
        <fullName evidence="15">CAAX prenyl protease</fullName>
        <ecNumber evidence="15">3.4.24.84</ecNumber>
    </recommendedName>
</protein>
<comment type="catalytic activity">
    <reaction evidence="11 15">
        <text>Hydrolyzes the peptide bond -P2-(S-farnesyl or geranylgeranyl)C-P1'-P2'-P3'-COOH where P1' and P2' are amino acids with aliphatic side chains and P3' is any C-terminal residue.</text>
        <dbReference type="EC" id="3.4.24.84"/>
    </reaction>
</comment>
<comment type="similarity">
    <text evidence="12 15">Belongs to the peptidase M48A family.</text>
</comment>
<evidence type="ECO:0000313" key="19">
    <source>
        <dbReference type="Proteomes" id="UP000030653"/>
    </source>
</evidence>
<feature type="transmembrane region" description="Helical" evidence="15">
    <location>
        <begin position="212"/>
        <end position="235"/>
    </location>
</feature>
<dbReference type="OrthoDB" id="360839at2759"/>
<comment type="function">
    <text evidence="15">Proteolytically removes the C-terminal three residues of farnesylated proteins.</text>
</comment>
<comment type="subcellular location">
    <subcellularLocation>
        <location evidence="1 15">Endoplasmic reticulum membrane</location>
        <topology evidence="1 15">Multi-pass membrane protein</topology>
    </subcellularLocation>
</comment>
<dbReference type="CDD" id="cd07343">
    <property type="entry name" value="M48A_Zmpste24p_like"/>
    <property type="match status" value="1"/>
</dbReference>
<reference evidence="18 19" key="1">
    <citation type="journal article" date="2012" name="Science">
        <title>The Paleozoic origin of enzymatic lignin decomposition reconstructed from 31 fungal genomes.</title>
        <authorList>
            <person name="Floudas D."/>
            <person name="Binder M."/>
            <person name="Riley R."/>
            <person name="Barry K."/>
            <person name="Blanchette R.A."/>
            <person name="Henrissat B."/>
            <person name="Martinez A.T."/>
            <person name="Otillar R."/>
            <person name="Spatafora J.W."/>
            <person name="Yadav J.S."/>
            <person name="Aerts A."/>
            <person name="Benoit I."/>
            <person name="Boyd A."/>
            <person name="Carlson A."/>
            <person name="Copeland A."/>
            <person name="Coutinho P.M."/>
            <person name="de Vries R.P."/>
            <person name="Ferreira P."/>
            <person name="Findley K."/>
            <person name="Foster B."/>
            <person name="Gaskell J."/>
            <person name="Glotzer D."/>
            <person name="Gorecki P."/>
            <person name="Heitman J."/>
            <person name="Hesse C."/>
            <person name="Hori C."/>
            <person name="Igarashi K."/>
            <person name="Jurgens J.A."/>
            <person name="Kallen N."/>
            <person name="Kersten P."/>
            <person name="Kohler A."/>
            <person name="Kuees U."/>
            <person name="Kumar T.K.A."/>
            <person name="Kuo A."/>
            <person name="LaButti K."/>
            <person name="Larrondo L.F."/>
            <person name="Lindquist E."/>
            <person name="Ling A."/>
            <person name="Lombard V."/>
            <person name="Lucas S."/>
            <person name="Lundell T."/>
            <person name="Martin R."/>
            <person name="McLaughlin D.J."/>
            <person name="Morgenstern I."/>
            <person name="Morin E."/>
            <person name="Murat C."/>
            <person name="Nagy L.G."/>
            <person name="Nolan M."/>
            <person name="Ohm R.A."/>
            <person name="Patyshakuliyeva A."/>
            <person name="Rokas A."/>
            <person name="Ruiz-Duenas F.J."/>
            <person name="Sabat G."/>
            <person name="Salamov A."/>
            <person name="Samejima M."/>
            <person name="Schmutz J."/>
            <person name="Slot J.C."/>
            <person name="St John F."/>
            <person name="Stenlid J."/>
            <person name="Sun H."/>
            <person name="Sun S."/>
            <person name="Syed K."/>
            <person name="Tsang A."/>
            <person name="Wiebenga A."/>
            <person name="Young D."/>
            <person name="Pisabarro A."/>
            <person name="Eastwood D.C."/>
            <person name="Martin F."/>
            <person name="Cullen D."/>
            <person name="Grigoriev I.V."/>
            <person name="Hibbett D.S."/>
        </authorList>
    </citation>
    <scope>NUCLEOTIDE SEQUENCE [LARGE SCALE GENOMIC DNA]</scope>
    <source>
        <strain evidence="18 19">DJM-731 SS1</strain>
    </source>
</reference>
<feature type="transmembrane region" description="Helical" evidence="15">
    <location>
        <begin position="140"/>
        <end position="163"/>
    </location>
</feature>
<feature type="transmembrane region" description="Helical" evidence="15">
    <location>
        <begin position="183"/>
        <end position="205"/>
    </location>
</feature>
<dbReference type="PANTHER" id="PTHR10120">
    <property type="entry name" value="CAAX PRENYL PROTEASE 1"/>
    <property type="match status" value="1"/>
</dbReference>
<evidence type="ECO:0000256" key="2">
    <source>
        <dbReference type="ARBA" id="ARBA00022670"/>
    </source>
</evidence>
<accession>M5FXE3</accession>
<keyword evidence="7 14" id="KW-0862">Zinc</keyword>
<keyword evidence="6 15" id="KW-0256">Endoplasmic reticulum</keyword>
<keyword evidence="10 15" id="KW-0472">Membrane</keyword>
<dbReference type="HOGENOM" id="CLU_025947_3_3_1"/>
<evidence type="ECO:0000256" key="1">
    <source>
        <dbReference type="ARBA" id="ARBA00004477"/>
    </source>
</evidence>
<keyword evidence="3 15" id="KW-0812">Transmembrane</keyword>
<evidence type="ECO:0000256" key="11">
    <source>
        <dbReference type="ARBA" id="ARBA00044456"/>
    </source>
</evidence>
<keyword evidence="2 15" id="KW-0645">Protease</keyword>
<dbReference type="EMBL" id="JH795874">
    <property type="protein sequence ID" value="EJT98151.1"/>
    <property type="molecule type" value="Genomic_DNA"/>
</dbReference>
<feature type="binding site" evidence="14">
    <location>
        <position position="397"/>
    </location>
    <ligand>
        <name>Zn(2+)</name>
        <dbReference type="ChEBI" id="CHEBI:29105"/>
        <note>catalytic</note>
    </ligand>
</feature>
<feature type="binding site" evidence="14">
    <location>
        <position position="319"/>
    </location>
    <ligand>
        <name>Zn(2+)</name>
        <dbReference type="ChEBI" id="CHEBI:29105"/>
        <note>catalytic</note>
    </ligand>
</feature>
<evidence type="ECO:0000256" key="9">
    <source>
        <dbReference type="ARBA" id="ARBA00023049"/>
    </source>
</evidence>
<comment type="cofactor">
    <cofactor evidence="14 15">
        <name>Zn(2+)</name>
        <dbReference type="ChEBI" id="CHEBI:29105"/>
    </cofactor>
    <text evidence="14 15">Binds 1 zinc ion per subunit.</text>
</comment>